<dbReference type="SUPFAM" id="SSF46785">
    <property type="entry name" value="Winged helix' DNA-binding domain"/>
    <property type="match status" value="1"/>
</dbReference>
<protein>
    <recommendedName>
        <fullName evidence="4">HTH marR-type domain-containing protein</fullName>
    </recommendedName>
</protein>
<dbReference type="EMBL" id="FLUM01000001">
    <property type="protein sequence ID" value="SBV94174.1"/>
    <property type="molecule type" value="Genomic_DNA"/>
</dbReference>
<evidence type="ECO:0000256" key="1">
    <source>
        <dbReference type="ARBA" id="ARBA00023015"/>
    </source>
</evidence>
<reference evidence="5" key="1">
    <citation type="submission" date="2016-04" db="EMBL/GenBank/DDBJ databases">
        <authorList>
            <person name="Evans L.H."/>
            <person name="Alamgir A."/>
            <person name="Owens N."/>
            <person name="Weber N.D."/>
            <person name="Virtaneva K."/>
            <person name="Barbian K."/>
            <person name="Babar A."/>
            <person name="Rosenke K."/>
        </authorList>
    </citation>
    <scope>NUCLEOTIDE SEQUENCE</scope>
    <source>
        <strain evidence="5">86-1</strain>
    </source>
</reference>
<dbReference type="RefSeq" id="WP_006800614.1">
    <property type="nucleotide sequence ID" value="NZ_CABQQB010000003.1"/>
</dbReference>
<dbReference type="AlphaFoldDB" id="A0A212J448"/>
<proteinExistence type="predicted"/>
<dbReference type="GO" id="GO:0003700">
    <property type="term" value="F:DNA-binding transcription factor activity"/>
    <property type="evidence" value="ECO:0007669"/>
    <property type="project" value="InterPro"/>
</dbReference>
<sequence length="125" mass="14272">MADNTNNSQVRTLCQIRDVYRAIYDFELNFQQLYDLGLNEGMLLCSLNAQKYSSNELASVLGLSNSNTSKVIKSVEKKGLIRRIVGKEDKRQMYFALTDLGKKKLESIKCAEFDIPQTLESIIKR</sequence>
<dbReference type="Pfam" id="PF01047">
    <property type="entry name" value="MarR"/>
    <property type="match status" value="1"/>
</dbReference>
<dbReference type="InterPro" id="IPR000835">
    <property type="entry name" value="HTH_MarR-typ"/>
</dbReference>
<evidence type="ECO:0000259" key="4">
    <source>
        <dbReference type="PROSITE" id="PS50995"/>
    </source>
</evidence>
<keyword evidence="3" id="KW-0804">Transcription</keyword>
<dbReference type="GO" id="GO:0003677">
    <property type="term" value="F:DNA binding"/>
    <property type="evidence" value="ECO:0007669"/>
    <property type="project" value="UniProtKB-KW"/>
</dbReference>
<name>A0A212J448_9BACT</name>
<evidence type="ECO:0000256" key="2">
    <source>
        <dbReference type="ARBA" id="ARBA00023125"/>
    </source>
</evidence>
<dbReference type="SMART" id="SM00347">
    <property type="entry name" value="HTH_MARR"/>
    <property type="match status" value="1"/>
</dbReference>
<keyword evidence="2" id="KW-0238">DNA-binding</keyword>
<organism evidence="5">
    <name type="scientific">uncultured Dysgonomonas sp</name>
    <dbReference type="NCBI Taxonomy" id="206096"/>
    <lineage>
        <taxon>Bacteria</taxon>
        <taxon>Pseudomonadati</taxon>
        <taxon>Bacteroidota</taxon>
        <taxon>Bacteroidia</taxon>
        <taxon>Bacteroidales</taxon>
        <taxon>Dysgonomonadaceae</taxon>
        <taxon>Dysgonomonas</taxon>
        <taxon>environmental samples</taxon>
    </lineage>
</organism>
<dbReference type="PROSITE" id="PS50995">
    <property type="entry name" value="HTH_MARR_2"/>
    <property type="match status" value="1"/>
</dbReference>
<dbReference type="InterPro" id="IPR036388">
    <property type="entry name" value="WH-like_DNA-bd_sf"/>
</dbReference>
<dbReference type="PRINTS" id="PR00598">
    <property type="entry name" value="HTHMARR"/>
</dbReference>
<feature type="domain" description="HTH marR-type" evidence="4">
    <location>
        <begin position="6"/>
        <end position="125"/>
    </location>
</feature>
<evidence type="ECO:0000313" key="5">
    <source>
        <dbReference type="EMBL" id="SBV94174.1"/>
    </source>
</evidence>
<evidence type="ECO:0000256" key="3">
    <source>
        <dbReference type="ARBA" id="ARBA00023163"/>
    </source>
</evidence>
<keyword evidence="1" id="KW-0805">Transcription regulation</keyword>
<dbReference type="InterPro" id="IPR036390">
    <property type="entry name" value="WH_DNA-bd_sf"/>
</dbReference>
<dbReference type="Gene3D" id="1.10.10.10">
    <property type="entry name" value="Winged helix-like DNA-binding domain superfamily/Winged helix DNA-binding domain"/>
    <property type="match status" value="1"/>
</dbReference>
<accession>A0A212J448</accession>
<dbReference type="PANTHER" id="PTHR42756:SF1">
    <property type="entry name" value="TRANSCRIPTIONAL REPRESSOR OF EMRAB OPERON"/>
    <property type="match status" value="1"/>
</dbReference>
<dbReference type="PANTHER" id="PTHR42756">
    <property type="entry name" value="TRANSCRIPTIONAL REGULATOR, MARR"/>
    <property type="match status" value="1"/>
</dbReference>
<gene>
    <name evidence="5" type="ORF">KL86DYS1_11063</name>
</gene>